<dbReference type="EMBL" id="REGN01001334">
    <property type="protein sequence ID" value="RNA35357.1"/>
    <property type="molecule type" value="Genomic_DNA"/>
</dbReference>
<dbReference type="Proteomes" id="UP000276133">
    <property type="component" value="Unassembled WGS sequence"/>
</dbReference>
<name>A0A3M7SIC0_BRAPC</name>
<comment type="caution">
    <text evidence="1">The sequence shown here is derived from an EMBL/GenBank/DDBJ whole genome shotgun (WGS) entry which is preliminary data.</text>
</comment>
<keyword evidence="2" id="KW-1185">Reference proteome</keyword>
<dbReference type="AlphaFoldDB" id="A0A3M7SIC0"/>
<reference evidence="1 2" key="1">
    <citation type="journal article" date="2018" name="Sci. Rep.">
        <title>Genomic signatures of local adaptation to the degree of environmental predictability in rotifers.</title>
        <authorList>
            <person name="Franch-Gras L."/>
            <person name="Hahn C."/>
            <person name="Garcia-Roger E.M."/>
            <person name="Carmona M.J."/>
            <person name="Serra M."/>
            <person name="Gomez A."/>
        </authorList>
    </citation>
    <scope>NUCLEOTIDE SEQUENCE [LARGE SCALE GENOMIC DNA]</scope>
    <source>
        <strain evidence="1">HYR1</strain>
    </source>
</reference>
<organism evidence="1 2">
    <name type="scientific">Brachionus plicatilis</name>
    <name type="common">Marine rotifer</name>
    <name type="synonym">Brachionus muelleri</name>
    <dbReference type="NCBI Taxonomy" id="10195"/>
    <lineage>
        <taxon>Eukaryota</taxon>
        <taxon>Metazoa</taxon>
        <taxon>Spiralia</taxon>
        <taxon>Gnathifera</taxon>
        <taxon>Rotifera</taxon>
        <taxon>Eurotatoria</taxon>
        <taxon>Monogononta</taxon>
        <taxon>Pseudotrocha</taxon>
        <taxon>Ploima</taxon>
        <taxon>Brachionidae</taxon>
        <taxon>Brachionus</taxon>
    </lineage>
</organism>
<sequence>MIPFTNWREDNDESQAILKRSEEIRNLIDNVHPEAAKNIKLKQIKQKIIQDNDNNVTDERIPISSTVFIKCEGLLTKLEPRFKGPYKVNDYTKRGNFSNSVCSHSTHSKIIDNDDMCSKKPKNTSYILQDYLKVHKYKMIGKLAFQKFYLFGKLSNQVYGNGYQCEKKKNFLITSMSFF</sequence>
<accession>A0A3M7SIC0</accession>
<evidence type="ECO:0000313" key="2">
    <source>
        <dbReference type="Proteomes" id="UP000276133"/>
    </source>
</evidence>
<evidence type="ECO:0000313" key="1">
    <source>
        <dbReference type="EMBL" id="RNA35357.1"/>
    </source>
</evidence>
<gene>
    <name evidence="1" type="ORF">BpHYR1_031095</name>
</gene>
<proteinExistence type="predicted"/>
<protein>
    <submittedName>
        <fullName evidence="1">Uncharacterized protein</fullName>
    </submittedName>
</protein>